<evidence type="ECO:0000259" key="1">
    <source>
        <dbReference type="Pfam" id="PF09820"/>
    </source>
</evidence>
<protein>
    <submittedName>
        <fullName evidence="2">ATP-binding protein</fullName>
    </submittedName>
</protein>
<feature type="domain" description="AAA-ATPase-like" evidence="1">
    <location>
        <begin position="15"/>
        <end position="213"/>
    </location>
</feature>
<keyword evidence="2" id="KW-0067">ATP-binding</keyword>
<evidence type="ECO:0000313" key="3">
    <source>
        <dbReference type="Proteomes" id="UP000733611"/>
    </source>
</evidence>
<gene>
    <name evidence="2" type="ORF">H9847_01980</name>
</gene>
<name>A0A948TF60_9GAMM</name>
<keyword evidence="2" id="KW-0547">Nucleotide-binding</keyword>
<dbReference type="InterPro" id="IPR027417">
    <property type="entry name" value="P-loop_NTPase"/>
</dbReference>
<dbReference type="PANTHER" id="PTHR34825:SF1">
    <property type="entry name" value="AAA-ATPASE-LIKE DOMAIN-CONTAINING PROTEIN"/>
    <property type="match status" value="1"/>
</dbReference>
<dbReference type="InterPro" id="IPR012547">
    <property type="entry name" value="PDDEXK_9"/>
</dbReference>
<dbReference type="PANTHER" id="PTHR34825">
    <property type="entry name" value="CONSERVED PROTEIN, WITH A WEAK D-GALACTARATE DEHYDRATASE/ALTRONATE HYDROLASE DOMAIN"/>
    <property type="match status" value="1"/>
</dbReference>
<dbReference type="AlphaFoldDB" id="A0A948TF60"/>
<dbReference type="SUPFAM" id="SSF52540">
    <property type="entry name" value="P-loop containing nucleoside triphosphate hydrolases"/>
    <property type="match status" value="1"/>
</dbReference>
<dbReference type="InterPro" id="IPR018631">
    <property type="entry name" value="AAA-ATPase-like_dom"/>
</dbReference>
<organism evidence="2 3">
    <name type="scientific">Candidatus Anaerobiospirillum pullicola</name>
    <dbReference type="NCBI Taxonomy" id="2838451"/>
    <lineage>
        <taxon>Bacteria</taxon>
        <taxon>Pseudomonadati</taxon>
        <taxon>Pseudomonadota</taxon>
        <taxon>Gammaproteobacteria</taxon>
        <taxon>Aeromonadales</taxon>
        <taxon>Succinivibrionaceae</taxon>
        <taxon>Anaerobiospirillum</taxon>
    </lineage>
</organism>
<dbReference type="Pfam" id="PF09820">
    <property type="entry name" value="AAA-ATPase_like"/>
    <property type="match status" value="1"/>
</dbReference>
<accession>A0A948TF60</accession>
<reference evidence="2" key="1">
    <citation type="journal article" date="2021" name="PeerJ">
        <title>Extensive microbial diversity within the chicken gut microbiome revealed by metagenomics and culture.</title>
        <authorList>
            <person name="Gilroy R."/>
            <person name="Ravi A."/>
            <person name="Getino M."/>
            <person name="Pursley I."/>
            <person name="Horton D.L."/>
            <person name="Alikhan N.F."/>
            <person name="Baker D."/>
            <person name="Gharbi K."/>
            <person name="Hall N."/>
            <person name="Watson M."/>
            <person name="Adriaenssens E.M."/>
            <person name="Foster-Nyarko E."/>
            <person name="Jarju S."/>
            <person name="Secka A."/>
            <person name="Antonio M."/>
            <person name="Oren A."/>
            <person name="Chaudhuri R.R."/>
            <person name="La Ragione R."/>
            <person name="Hildebrand F."/>
            <person name="Pallen M.J."/>
        </authorList>
    </citation>
    <scope>NUCLEOTIDE SEQUENCE</scope>
    <source>
        <strain evidence="2">378</strain>
    </source>
</reference>
<proteinExistence type="predicted"/>
<dbReference type="Proteomes" id="UP000733611">
    <property type="component" value="Unassembled WGS sequence"/>
</dbReference>
<comment type="caution">
    <text evidence="2">The sequence shown here is derived from an EMBL/GenBank/DDBJ whole genome shotgun (WGS) entry which is preliminary data.</text>
</comment>
<dbReference type="Gene3D" id="3.40.50.300">
    <property type="entry name" value="P-loop containing nucleotide triphosphate hydrolases"/>
    <property type="match status" value="1"/>
</dbReference>
<dbReference type="Pfam" id="PF08011">
    <property type="entry name" value="PDDEXK_9"/>
    <property type="match status" value="1"/>
</dbReference>
<dbReference type="GO" id="GO:0005524">
    <property type="term" value="F:ATP binding"/>
    <property type="evidence" value="ECO:0007669"/>
    <property type="project" value="UniProtKB-KW"/>
</dbReference>
<reference evidence="2" key="2">
    <citation type="submission" date="2021-04" db="EMBL/GenBank/DDBJ databases">
        <authorList>
            <person name="Gilroy R."/>
        </authorList>
    </citation>
    <scope>NUCLEOTIDE SEQUENCE</scope>
    <source>
        <strain evidence="2">378</strain>
    </source>
</reference>
<evidence type="ECO:0000313" key="2">
    <source>
        <dbReference type="EMBL" id="MBU3843632.1"/>
    </source>
</evidence>
<dbReference type="EMBL" id="JAHLFE010000036">
    <property type="protein sequence ID" value="MBU3843632.1"/>
    <property type="molecule type" value="Genomic_DNA"/>
</dbReference>
<sequence>MPELKPVVRALPKIPLGVSDWSKLADKHKNYVFVDKTAKLAELAQNDTVFIARPRRMGKTTLCSMLYELFSHGKESFKGLAVYDLWPETDVYPVIFLSFNVFSGDDVSKFEESLKDAVINAFINAGFPEAERIQKEVTFSGFLGKFNRIALQHKLVIIIDEWDYPLSNSLHNEDRFNVVKSVLRDFYAWLRALPNVHFMLVTGIMRYRETSLFSGQDIQDLSMEPYFADLLGYTQDELQHAFQDYIPLACQRMKLSEEKLLHLLQVHYDGFCFDYNASVKLYCPYAINQFFAMVQYPDIVPYFGHYWMTSANASAALIAYLRRLELKTDEIQQICQQQFTLSYQEITDASFFGTFSFKQLLVQAGYFSIESLAKNAASPEEREFNCVITNKDVSKAFFPVLASYLLHFDQEKQRQLEQSCTETQKALITGDIAHMCVLFNLNLCKAGYTVLQDAKEALYACFFEMYLQSDLILTVREEINSLGRCDLVAETSERIFVFELKRLNQSSATKNARRAMLDVAEQQILSRGYGSSRMDRDKPITDVILVICDKYRQVCAWRTLDVTKTGQLERHEGFVEMLNIATQLQVRQLAHKAHNLVSTIIKMVKEMVR</sequence>